<dbReference type="SUPFAM" id="SSF50475">
    <property type="entry name" value="FMN-binding split barrel"/>
    <property type="match status" value="1"/>
</dbReference>
<dbReference type="AlphaFoldDB" id="A0A6L7EYZ5"/>
<dbReference type="Gene3D" id="2.30.110.10">
    <property type="entry name" value="Electron Transport, Fmn-binding Protein, Chain A"/>
    <property type="match status" value="1"/>
</dbReference>
<dbReference type="GO" id="GO:0042602">
    <property type="term" value="F:riboflavin reductase (NADPH) activity"/>
    <property type="evidence" value="ECO:0007669"/>
    <property type="project" value="TreeGrafter"/>
</dbReference>
<sequence length="170" mass="17719">MGTDLLPELDLQVQTAFRAAMGHVAGPVSVVTTLAAGTPAGTTVSAFVSLSMEPPMLLVSLMRGSHLLSLLSVGTAFGVNVLGAHQADLATQFTGRHDQRFAGVEWHLCDGAPRLSGSHAWVGLRVARLVPAGDHVLVLGDVVSADADGEAPLTYHRRSFGTHLDAGPEH</sequence>
<dbReference type="PANTHER" id="PTHR30466">
    <property type="entry name" value="FLAVIN REDUCTASE"/>
    <property type="match status" value="1"/>
</dbReference>
<dbReference type="InterPro" id="IPR050268">
    <property type="entry name" value="NADH-dep_flavin_reductase"/>
</dbReference>
<gene>
    <name evidence="3" type="ORF">GRQ65_15270</name>
</gene>
<dbReference type="PANTHER" id="PTHR30466:SF1">
    <property type="entry name" value="FMN REDUCTASE (NADH) RUTF"/>
    <property type="match status" value="1"/>
</dbReference>
<organism evidence="3 4">
    <name type="scientific">Nocardioides flavescens</name>
    <dbReference type="NCBI Taxonomy" id="2691959"/>
    <lineage>
        <taxon>Bacteria</taxon>
        <taxon>Bacillati</taxon>
        <taxon>Actinomycetota</taxon>
        <taxon>Actinomycetes</taxon>
        <taxon>Propionibacteriales</taxon>
        <taxon>Nocardioidaceae</taxon>
        <taxon>Nocardioides</taxon>
    </lineage>
</organism>
<keyword evidence="4" id="KW-1185">Reference proteome</keyword>
<evidence type="ECO:0000313" key="4">
    <source>
        <dbReference type="Proteomes" id="UP000473325"/>
    </source>
</evidence>
<proteinExistence type="predicted"/>
<evidence type="ECO:0000313" key="3">
    <source>
        <dbReference type="EMBL" id="MXG90908.1"/>
    </source>
</evidence>
<name>A0A6L7EYZ5_9ACTN</name>
<dbReference type="InterPro" id="IPR002563">
    <property type="entry name" value="Flavin_Rdtase-like_dom"/>
</dbReference>
<dbReference type="EMBL" id="WUEK01000009">
    <property type="protein sequence ID" value="MXG90908.1"/>
    <property type="molecule type" value="Genomic_DNA"/>
</dbReference>
<dbReference type="SMART" id="SM00903">
    <property type="entry name" value="Flavin_Reduct"/>
    <property type="match status" value="1"/>
</dbReference>
<keyword evidence="1" id="KW-0560">Oxidoreductase</keyword>
<accession>A0A6L7EYZ5</accession>
<dbReference type="GO" id="GO:0010181">
    <property type="term" value="F:FMN binding"/>
    <property type="evidence" value="ECO:0007669"/>
    <property type="project" value="InterPro"/>
</dbReference>
<dbReference type="InterPro" id="IPR012349">
    <property type="entry name" value="Split_barrel_FMN-bd"/>
</dbReference>
<evidence type="ECO:0000256" key="1">
    <source>
        <dbReference type="ARBA" id="ARBA00023002"/>
    </source>
</evidence>
<feature type="domain" description="Flavin reductase like" evidence="2">
    <location>
        <begin position="21"/>
        <end position="162"/>
    </location>
</feature>
<reference evidence="3 4" key="1">
    <citation type="submission" date="2019-12" db="EMBL/GenBank/DDBJ databases">
        <authorList>
            <person name="Kun Z."/>
        </authorList>
    </citation>
    <scope>NUCLEOTIDE SEQUENCE [LARGE SCALE GENOMIC DNA]</scope>
    <source>
        <strain evidence="3 4">YIM 123512</strain>
    </source>
</reference>
<evidence type="ECO:0000259" key="2">
    <source>
        <dbReference type="SMART" id="SM00903"/>
    </source>
</evidence>
<dbReference type="Proteomes" id="UP000473325">
    <property type="component" value="Unassembled WGS sequence"/>
</dbReference>
<comment type="caution">
    <text evidence="3">The sequence shown here is derived from an EMBL/GenBank/DDBJ whole genome shotgun (WGS) entry which is preliminary data.</text>
</comment>
<protein>
    <submittedName>
        <fullName evidence="3">Flavin reductase</fullName>
    </submittedName>
</protein>
<dbReference type="Pfam" id="PF01613">
    <property type="entry name" value="Flavin_Reduct"/>
    <property type="match status" value="1"/>
</dbReference>